<gene>
    <name evidence="4" type="ORF">BJ988_005042</name>
</gene>
<evidence type="ECO:0000313" key="5">
    <source>
        <dbReference type="Proteomes" id="UP000564496"/>
    </source>
</evidence>
<sequence length="482" mass="52153">MELKQVAVLGGGPGGLFAARLLKLHQPGCRVVVYERSEPERTFGFGVGLQTATQHNLRRADPELLDAILARALPHEMSMSIGDETVAMPIRDLIAIGRGTLLEVLRDQAVRAGVELRYGQQVSAGDVLADLVIAADGVNSATRESRADQFGATIDWHNSLYLWCGADFALHRALFRPETTEHGAFVAHAYPYAPDRSTFLIETDAETWSRAGFDRSGEQVVSGGNDEVALDYLSQTFAGTLRGRRLIGNQTRWLRFRTVRCERWHAGNVVLLGDAAATAHYSIGSGTKLAMETAIALVAALDDADDLATALSSFDAARRPAVEHLQAVATRSMLWWDDFPNRLHLPLEQLLLGYMTRAGKVSLDGFADTAPAVLRRGLAQYAGVAESEVPSANLTDWVLSRPLFSGARSWPTRTVQAGALAGAGLAVVDATRSWEEALSAFEASEKKRWEGDLVGARISSDHRALAAAALASGRVDLIEIDE</sequence>
<dbReference type="Gene3D" id="3.50.50.60">
    <property type="entry name" value="FAD/NAD(P)-binding domain"/>
    <property type="match status" value="1"/>
</dbReference>
<keyword evidence="1 4" id="KW-0560">Oxidoreductase</keyword>
<keyword evidence="4" id="KW-0503">Monooxygenase</keyword>
<proteinExistence type="predicted"/>
<organism evidence="4 5">
    <name type="scientific">Nocardioides panzhihuensis</name>
    <dbReference type="NCBI Taxonomy" id="860243"/>
    <lineage>
        <taxon>Bacteria</taxon>
        <taxon>Bacillati</taxon>
        <taxon>Actinomycetota</taxon>
        <taxon>Actinomycetes</taxon>
        <taxon>Propionibacteriales</taxon>
        <taxon>Nocardioidaceae</taxon>
        <taxon>Nocardioides</taxon>
    </lineage>
</organism>
<dbReference type="EMBL" id="JACBZR010000001">
    <property type="protein sequence ID" value="NYI80394.1"/>
    <property type="molecule type" value="Genomic_DNA"/>
</dbReference>
<keyword evidence="2" id="KW-0520">NAD</keyword>
<dbReference type="PANTHER" id="PTHR43476">
    <property type="entry name" value="3-(3-HYDROXY-PHENYL)PROPIONATE/3-HYDROXYCINNAMIC ACID HYDROXYLASE"/>
    <property type="match status" value="1"/>
</dbReference>
<evidence type="ECO:0000256" key="1">
    <source>
        <dbReference type="ARBA" id="ARBA00023002"/>
    </source>
</evidence>
<name>A0A7Z0DS46_9ACTN</name>
<comment type="caution">
    <text evidence="4">The sequence shown here is derived from an EMBL/GenBank/DDBJ whole genome shotgun (WGS) entry which is preliminary data.</text>
</comment>
<dbReference type="GO" id="GO:0018673">
    <property type="term" value="F:anthraniloyl-CoA monooxygenase activity"/>
    <property type="evidence" value="ECO:0007669"/>
    <property type="project" value="UniProtKB-EC"/>
</dbReference>
<accession>A0A7Z0DS46</accession>
<dbReference type="EC" id="1.14.13.40" evidence="4"/>
<feature type="domain" description="FAD-binding" evidence="3">
    <location>
        <begin position="5"/>
        <end position="303"/>
    </location>
</feature>
<dbReference type="InterPro" id="IPR036188">
    <property type="entry name" value="FAD/NAD-bd_sf"/>
</dbReference>
<evidence type="ECO:0000313" key="4">
    <source>
        <dbReference type="EMBL" id="NYI80394.1"/>
    </source>
</evidence>
<dbReference type="AlphaFoldDB" id="A0A7Z0DS46"/>
<dbReference type="Pfam" id="PF01494">
    <property type="entry name" value="FAD_binding_3"/>
    <property type="match status" value="1"/>
</dbReference>
<dbReference type="InterPro" id="IPR050631">
    <property type="entry name" value="PheA/TfdB_FAD_monoxygenase"/>
</dbReference>
<protein>
    <submittedName>
        <fullName evidence="4">Anthraniloyl-CoA monooxygenase</fullName>
        <ecNumber evidence="4">1.14.13.40</ecNumber>
    </submittedName>
</protein>
<dbReference type="PANTHER" id="PTHR43476:SF4">
    <property type="entry name" value="BLR0106 PROTEIN"/>
    <property type="match status" value="1"/>
</dbReference>
<dbReference type="Gene3D" id="3.30.9.20">
    <property type="match status" value="1"/>
</dbReference>
<dbReference type="GO" id="GO:0071949">
    <property type="term" value="F:FAD binding"/>
    <property type="evidence" value="ECO:0007669"/>
    <property type="project" value="InterPro"/>
</dbReference>
<evidence type="ECO:0000259" key="3">
    <source>
        <dbReference type="Pfam" id="PF01494"/>
    </source>
</evidence>
<dbReference type="Proteomes" id="UP000564496">
    <property type="component" value="Unassembled WGS sequence"/>
</dbReference>
<reference evidence="4 5" key="1">
    <citation type="submission" date="2020-07" db="EMBL/GenBank/DDBJ databases">
        <title>Sequencing the genomes of 1000 actinobacteria strains.</title>
        <authorList>
            <person name="Klenk H.-P."/>
        </authorList>
    </citation>
    <scope>NUCLEOTIDE SEQUENCE [LARGE SCALE GENOMIC DNA]</scope>
    <source>
        <strain evidence="4 5">DSM 26487</strain>
    </source>
</reference>
<evidence type="ECO:0000256" key="2">
    <source>
        <dbReference type="ARBA" id="ARBA00023027"/>
    </source>
</evidence>
<keyword evidence="5" id="KW-1185">Reference proteome</keyword>
<dbReference type="SUPFAM" id="SSF51905">
    <property type="entry name" value="FAD/NAD(P)-binding domain"/>
    <property type="match status" value="1"/>
</dbReference>
<dbReference type="RefSeq" id="WP_179660591.1">
    <property type="nucleotide sequence ID" value="NZ_JACBZR010000001.1"/>
</dbReference>
<dbReference type="InterPro" id="IPR002938">
    <property type="entry name" value="FAD-bd"/>
</dbReference>